<dbReference type="Pfam" id="PF05517">
    <property type="entry name" value="p25-alpha"/>
    <property type="match status" value="1"/>
</dbReference>
<dbReference type="Gene3D" id="1.10.238.10">
    <property type="entry name" value="EF-hand"/>
    <property type="match status" value="1"/>
</dbReference>
<dbReference type="GO" id="GO:0015631">
    <property type="term" value="F:tubulin binding"/>
    <property type="evidence" value="ECO:0007669"/>
    <property type="project" value="InterPro"/>
</dbReference>
<dbReference type="GO" id="GO:0046785">
    <property type="term" value="P:microtubule polymerization"/>
    <property type="evidence" value="ECO:0007669"/>
    <property type="project" value="InterPro"/>
</dbReference>
<reference evidence="1 2" key="1">
    <citation type="submission" date="2018-08" db="EMBL/GenBank/DDBJ databases">
        <title>Aphanomyces genome sequencing and annotation.</title>
        <authorList>
            <person name="Minardi D."/>
            <person name="Oidtmann B."/>
            <person name="Van Der Giezen M."/>
            <person name="Studholme D.J."/>
        </authorList>
    </citation>
    <scope>NUCLEOTIDE SEQUENCE [LARGE SCALE GENOMIC DNA]</scope>
    <source>
        <strain evidence="1 2">NJM0002</strain>
    </source>
</reference>
<organism evidence="1 2">
    <name type="scientific">Aphanomyces invadans</name>
    <dbReference type="NCBI Taxonomy" id="157072"/>
    <lineage>
        <taxon>Eukaryota</taxon>
        <taxon>Sar</taxon>
        <taxon>Stramenopiles</taxon>
        <taxon>Oomycota</taxon>
        <taxon>Saprolegniomycetes</taxon>
        <taxon>Saprolegniales</taxon>
        <taxon>Verrucalvaceae</taxon>
        <taxon>Aphanomyces</taxon>
    </lineage>
</organism>
<dbReference type="EMBL" id="QUSY01000159">
    <property type="protein sequence ID" value="RHY32147.1"/>
    <property type="molecule type" value="Genomic_DNA"/>
</dbReference>
<evidence type="ECO:0000313" key="2">
    <source>
        <dbReference type="Proteomes" id="UP000285060"/>
    </source>
</evidence>
<protein>
    <submittedName>
        <fullName evidence="1">Uncharacterized protein</fullName>
    </submittedName>
</protein>
<gene>
    <name evidence="1" type="ORF">DYB32_002814</name>
</gene>
<evidence type="ECO:0000313" key="1">
    <source>
        <dbReference type="EMBL" id="RHY32147.1"/>
    </source>
</evidence>
<proteinExistence type="predicted"/>
<name>A0A418B263_9STRA</name>
<dbReference type="VEuPathDB" id="FungiDB:H310_04890"/>
<accession>A0A418B263</accession>
<dbReference type="AlphaFoldDB" id="A0A418B263"/>
<dbReference type="Proteomes" id="UP000285060">
    <property type="component" value="Unassembled WGS sequence"/>
</dbReference>
<keyword evidence="2" id="KW-1185">Reference proteome</keyword>
<dbReference type="InterPro" id="IPR008907">
    <property type="entry name" value="TPP/p25"/>
</dbReference>
<sequence>MVDVDLTFCKVKIKKERRITYAMFLEAIGIMALKKFPNLVAYTRRLAINMVNTLARVEGATQAEVQDLEDRIKFCYMLQDEVAGLISDLPRGFEAYRRMCKEVELLSANLEASVKVMAKVQLQRSAFVAEDSPQKRENAVMSKLFPNGMALDIQETMKQIMQAERDRVQFGQVLQEDVEGDKAESIRTSEVSDLCLTNMDAESFARRPC</sequence>
<comment type="caution">
    <text evidence="1">The sequence shown here is derived from an EMBL/GenBank/DDBJ whole genome shotgun (WGS) entry which is preliminary data.</text>
</comment>